<keyword evidence="1" id="KW-1133">Transmembrane helix</keyword>
<dbReference type="Proteomes" id="UP001431313">
    <property type="component" value="Unassembled WGS sequence"/>
</dbReference>
<sequence>MDAVRDQLPEGRYGRTADQRADRTLRIVGAVLGAGLLALVGWFGYDYVAGQRLSGEVIKFAVTGDDEVQVHLEVRKDSSATGYCTLRSRSADGAEVGRKDVRFDQRRDRIDQVVTVRTTARAASAELVDCTAD</sequence>
<dbReference type="RefSeq" id="WP_258785050.1">
    <property type="nucleotide sequence ID" value="NZ_JANUGQ010000001.1"/>
</dbReference>
<keyword evidence="1" id="KW-0472">Membrane</keyword>
<proteinExistence type="predicted"/>
<keyword evidence="1" id="KW-0812">Transmembrane</keyword>
<protein>
    <submittedName>
        <fullName evidence="2">DUF4307 domain-containing protein</fullName>
    </submittedName>
</protein>
<gene>
    <name evidence="2" type="ORF">NX801_02515</name>
</gene>
<name>A0ABT2CAW2_9ACTN</name>
<organism evidence="2 3">
    <name type="scientific">Streptomyces pyxinae</name>
    <dbReference type="NCBI Taxonomy" id="2970734"/>
    <lineage>
        <taxon>Bacteria</taxon>
        <taxon>Bacillati</taxon>
        <taxon>Actinomycetota</taxon>
        <taxon>Actinomycetes</taxon>
        <taxon>Kitasatosporales</taxon>
        <taxon>Streptomycetaceae</taxon>
        <taxon>Streptomyces</taxon>
    </lineage>
</organism>
<dbReference type="Pfam" id="PF14155">
    <property type="entry name" value="DUF4307"/>
    <property type="match status" value="1"/>
</dbReference>
<reference evidence="2" key="1">
    <citation type="submission" date="2022-08" db="EMBL/GenBank/DDBJ databases">
        <authorList>
            <person name="Somphong A."/>
            <person name="Phongsopitanun W."/>
        </authorList>
    </citation>
    <scope>NUCLEOTIDE SEQUENCE</scope>
    <source>
        <strain evidence="2">LP05-1</strain>
    </source>
</reference>
<evidence type="ECO:0000256" key="1">
    <source>
        <dbReference type="SAM" id="Phobius"/>
    </source>
</evidence>
<feature type="transmembrane region" description="Helical" evidence="1">
    <location>
        <begin position="25"/>
        <end position="45"/>
    </location>
</feature>
<evidence type="ECO:0000313" key="2">
    <source>
        <dbReference type="EMBL" id="MCS0634552.1"/>
    </source>
</evidence>
<evidence type="ECO:0000313" key="3">
    <source>
        <dbReference type="Proteomes" id="UP001431313"/>
    </source>
</evidence>
<keyword evidence="3" id="KW-1185">Reference proteome</keyword>
<comment type="caution">
    <text evidence="2">The sequence shown here is derived from an EMBL/GenBank/DDBJ whole genome shotgun (WGS) entry which is preliminary data.</text>
</comment>
<dbReference type="InterPro" id="IPR025443">
    <property type="entry name" value="DUF4307"/>
</dbReference>
<dbReference type="EMBL" id="JANUGQ010000001">
    <property type="protein sequence ID" value="MCS0634552.1"/>
    <property type="molecule type" value="Genomic_DNA"/>
</dbReference>
<accession>A0ABT2CAW2</accession>